<keyword evidence="7 8" id="KW-0320">Glycogen biosynthesis</keyword>
<dbReference type="RefSeq" id="WP_326926238.1">
    <property type="nucleotide sequence ID" value="NZ_CP123443.1"/>
</dbReference>
<dbReference type="Pfam" id="PF08323">
    <property type="entry name" value="Glyco_transf_5"/>
    <property type="match status" value="1"/>
</dbReference>
<keyword evidence="12" id="KW-1185">Reference proteome</keyword>
<evidence type="ECO:0000313" key="12">
    <source>
        <dbReference type="Proteomes" id="UP001228690"/>
    </source>
</evidence>
<dbReference type="PANTHER" id="PTHR45825">
    <property type="entry name" value="GRANULE-BOUND STARCH SYNTHASE 1, CHLOROPLASTIC/AMYLOPLASTIC"/>
    <property type="match status" value="1"/>
</dbReference>
<feature type="binding site" evidence="8">
    <location>
        <position position="41"/>
    </location>
    <ligand>
        <name>ADP-alpha-D-glucose</name>
        <dbReference type="ChEBI" id="CHEBI:57498"/>
    </ligand>
</feature>
<evidence type="ECO:0000259" key="10">
    <source>
        <dbReference type="Pfam" id="PF08323"/>
    </source>
</evidence>
<evidence type="ECO:0000256" key="8">
    <source>
        <dbReference type="HAMAP-Rule" id="MF_00484"/>
    </source>
</evidence>
<evidence type="ECO:0000256" key="1">
    <source>
        <dbReference type="ARBA" id="ARBA00001478"/>
    </source>
</evidence>
<organism evidence="11 12">
    <name type="scientific">Candidatus Haliotispira prima</name>
    <dbReference type="NCBI Taxonomy" id="3034016"/>
    <lineage>
        <taxon>Bacteria</taxon>
        <taxon>Pseudomonadati</taxon>
        <taxon>Spirochaetota</taxon>
        <taxon>Spirochaetia</taxon>
        <taxon>Spirochaetales</taxon>
        <taxon>Spirochaetaceae</taxon>
        <taxon>Candidatus Haliotispira</taxon>
    </lineage>
</organism>
<dbReference type="NCBIfam" id="TIGR02095">
    <property type="entry name" value="glgA"/>
    <property type="match status" value="1"/>
</dbReference>
<comment type="pathway">
    <text evidence="3 8">Glycan biosynthesis; glycogen biosynthesis.</text>
</comment>
<name>A0ABY8MDU0_9SPIO</name>
<dbReference type="EC" id="2.4.1.21" evidence="8"/>
<dbReference type="Proteomes" id="UP001228690">
    <property type="component" value="Chromosome"/>
</dbReference>
<reference evidence="11 12" key="1">
    <citation type="submission" date="2023-04" db="EMBL/GenBank/DDBJ databases">
        <title>Spirochaete genome identified in red abalone sample constitutes a novel genus.</title>
        <authorList>
            <person name="Sharma S.P."/>
            <person name="Purcell C.M."/>
            <person name="Hyde J.R."/>
            <person name="Severin A.J."/>
        </authorList>
    </citation>
    <scope>NUCLEOTIDE SEQUENCE [LARGE SCALE GENOMIC DNA]</scope>
    <source>
        <strain evidence="11 12">SP-2023</strain>
    </source>
</reference>
<evidence type="ECO:0000259" key="9">
    <source>
        <dbReference type="Pfam" id="PF00534"/>
    </source>
</evidence>
<feature type="domain" description="Glycosyl transferase family 1" evidence="9">
    <location>
        <begin position="369"/>
        <end position="490"/>
    </location>
</feature>
<evidence type="ECO:0000256" key="7">
    <source>
        <dbReference type="ARBA" id="ARBA00023056"/>
    </source>
</evidence>
<evidence type="ECO:0000256" key="4">
    <source>
        <dbReference type="ARBA" id="ARBA00010281"/>
    </source>
</evidence>
<comment type="function">
    <text evidence="2 8">Synthesizes alpha-1,4-glucan chains using ADP-glucose.</text>
</comment>
<dbReference type="SUPFAM" id="SSF53756">
    <property type="entry name" value="UDP-Glycosyltransferase/glycogen phosphorylase"/>
    <property type="match status" value="1"/>
</dbReference>
<sequence>MNRPDNPIKDLDSNLKGPKTSIEKRVENVLFLAPEWGTIIKVGGLADVVASLSRSLRNKGLEVRTVLLGYRHIRMKLRRKYFNPQLPFFLLEECTHPEYPDDIFYLVKHPALDAIQEPYTPSYSDNDSSLDLLQAILLALAPFAIAENPDISWQPDLVHCHDWLSGLFPYFNHFLTALLPNFSGRKIASLFTIHNAAYMGTFSDLIVTDFYKLLHRWGIALSPNFRIEAWKFQGQVNLLATGLRFTEKINTVSPTHALELLEDDTGISPILRERRPDFCGILNGVDDKGWSPSSDPYLKDHTYTSQKSDVAEAKLYWKGQLEEKLQFALNPQIPLLISICRVVKQKGLTKLFFFNDDTTTESPEQGRSPLAEALMQDRCQLIILGEGEKRLESQLQIQAWQYPKNFMFLNYFHEELAHILTAAADFFLMPSLYEPCGLNQIYSLRYGTTPIARRTGGLADTIEHGVNGLIFRESTSCELQRVLDEAFDLWHHKPERLWAMKQFGMKQNFSWQNNLDAYIELYNGSLRKQS</sequence>
<evidence type="ECO:0000313" key="11">
    <source>
        <dbReference type="EMBL" id="WGK68073.1"/>
    </source>
</evidence>
<dbReference type="Gene3D" id="3.40.50.2000">
    <property type="entry name" value="Glycogen Phosphorylase B"/>
    <property type="match status" value="2"/>
</dbReference>
<dbReference type="InterPro" id="IPR013534">
    <property type="entry name" value="Starch_synth_cat_dom"/>
</dbReference>
<dbReference type="InterPro" id="IPR001296">
    <property type="entry name" value="Glyco_trans_1"/>
</dbReference>
<evidence type="ECO:0000256" key="6">
    <source>
        <dbReference type="ARBA" id="ARBA00022679"/>
    </source>
</evidence>
<accession>A0ABY8MDU0</accession>
<proteinExistence type="inferred from homology"/>
<protein>
    <recommendedName>
        <fullName evidence="8">Glycogen synthase</fullName>
        <ecNumber evidence="8">2.4.1.21</ecNumber>
    </recommendedName>
    <alternativeName>
        <fullName evidence="8">Starch [bacterial glycogen] synthase</fullName>
    </alternativeName>
</protein>
<keyword evidence="5 8" id="KW-0328">Glycosyltransferase</keyword>
<comment type="catalytic activity">
    <reaction evidence="1 8">
        <text>[(1-&gt;4)-alpha-D-glucosyl](n) + ADP-alpha-D-glucose = [(1-&gt;4)-alpha-D-glucosyl](n+1) + ADP + H(+)</text>
        <dbReference type="Rhea" id="RHEA:18189"/>
        <dbReference type="Rhea" id="RHEA-COMP:9584"/>
        <dbReference type="Rhea" id="RHEA-COMP:9587"/>
        <dbReference type="ChEBI" id="CHEBI:15378"/>
        <dbReference type="ChEBI" id="CHEBI:15444"/>
        <dbReference type="ChEBI" id="CHEBI:57498"/>
        <dbReference type="ChEBI" id="CHEBI:456216"/>
        <dbReference type="EC" id="2.4.1.21"/>
    </reaction>
</comment>
<evidence type="ECO:0000256" key="3">
    <source>
        <dbReference type="ARBA" id="ARBA00004964"/>
    </source>
</evidence>
<keyword evidence="6 8" id="KW-0808">Transferase</keyword>
<dbReference type="CDD" id="cd03791">
    <property type="entry name" value="GT5_Glycogen_synthase_DULL1-like"/>
    <property type="match status" value="1"/>
</dbReference>
<evidence type="ECO:0000256" key="5">
    <source>
        <dbReference type="ARBA" id="ARBA00022676"/>
    </source>
</evidence>
<gene>
    <name evidence="8" type="primary">glgA</name>
    <name evidence="11" type="ORF">P0082_06210</name>
</gene>
<dbReference type="Pfam" id="PF00534">
    <property type="entry name" value="Glycos_transf_1"/>
    <property type="match status" value="1"/>
</dbReference>
<dbReference type="PANTHER" id="PTHR45825:SF11">
    <property type="entry name" value="ALPHA AMYLASE DOMAIN-CONTAINING PROTEIN"/>
    <property type="match status" value="1"/>
</dbReference>
<dbReference type="EMBL" id="CP123443">
    <property type="protein sequence ID" value="WGK68073.1"/>
    <property type="molecule type" value="Genomic_DNA"/>
</dbReference>
<dbReference type="HAMAP" id="MF_00484">
    <property type="entry name" value="Glycogen_synth"/>
    <property type="match status" value="1"/>
</dbReference>
<dbReference type="InterPro" id="IPR011835">
    <property type="entry name" value="GS/SS"/>
</dbReference>
<dbReference type="GO" id="GO:0016757">
    <property type="term" value="F:glycosyltransferase activity"/>
    <property type="evidence" value="ECO:0007669"/>
    <property type="project" value="UniProtKB-KW"/>
</dbReference>
<evidence type="ECO:0000256" key="2">
    <source>
        <dbReference type="ARBA" id="ARBA00002764"/>
    </source>
</evidence>
<comment type="similarity">
    <text evidence="4 8">Belongs to the glycosyltransferase 1 family. Bacterial/plant glycogen synthase subfamily.</text>
</comment>
<feature type="domain" description="Starch synthase catalytic" evidence="10">
    <location>
        <begin position="28"/>
        <end position="267"/>
    </location>
</feature>